<evidence type="ECO:0000313" key="1">
    <source>
        <dbReference type="EMBL" id="PJZ92746.1"/>
    </source>
</evidence>
<proteinExistence type="predicted"/>
<accession>A0A2N0BH05</accession>
<dbReference type="EMBL" id="NPEF01000108">
    <property type="protein sequence ID" value="PJZ92746.1"/>
    <property type="molecule type" value="Genomic_DNA"/>
</dbReference>
<comment type="caution">
    <text evidence="1">The sequence shown here is derived from an EMBL/GenBank/DDBJ whole genome shotgun (WGS) entry which is preliminary data.</text>
</comment>
<protein>
    <submittedName>
        <fullName evidence="1">Uncharacterized protein</fullName>
    </submittedName>
</protein>
<sequence length="415" mass="46235">MLTINQSGGKNPKTFEVLSHRSGSELVTFAKNVSIFLLLSVTILHCGNNKDGSIAEKLALFGQTASVINRTQNTPRLNVLLRDQNSAQNTSSNRTSASTAATAVSNDLLQGIYFAGIDIRAFDFRPTTAAGSDPSNPSVEWDYWEILPSYPYRSLESTDNVLLKGSSVSPNWIPSEQYIPKREVFELDVISVNLDETGIVYDDGFYSHALAANGSDQGSMPPLYKYPQWSAIPNYNVSNLYPILPPKTETLPDGSSVTYGTDTPQVSILFVRRDILASPVSLEVHFNHTIGNFDSIFRSSRPLTAEEEELILSLYRQMYLPSPNIPVYLYPWVVLIPFDAPVNVSVKGTTDENNQTYSWRDLDISINMDLSNSIDTVKTTLDPWWTSKVFFDVDQNKVPFHLNLNVVKKNSQNGN</sequence>
<reference evidence="1" key="1">
    <citation type="submission" date="2017-07" db="EMBL/GenBank/DDBJ databases">
        <title>Leptospira spp. isolated from tropical soils.</title>
        <authorList>
            <person name="Thibeaux R."/>
            <person name="Iraola G."/>
            <person name="Ferres I."/>
            <person name="Bierque E."/>
            <person name="Girault D."/>
            <person name="Soupe-Gilbert M.-E."/>
            <person name="Picardeau M."/>
            <person name="Goarant C."/>
        </authorList>
    </citation>
    <scope>NUCLEOTIDE SEQUENCE [LARGE SCALE GENOMIC DNA]</scope>
    <source>
        <strain evidence="1">ATI7-C-A5</strain>
    </source>
</reference>
<organism evidence="1">
    <name type="scientific">Leptospira ellisii</name>
    <dbReference type="NCBI Taxonomy" id="2023197"/>
    <lineage>
        <taxon>Bacteria</taxon>
        <taxon>Pseudomonadati</taxon>
        <taxon>Spirochaetota</taxon>
        <taxon>Spirochaetia</taxon>
        <taxon>Leptospirales</taxon>
        <taxon>Leptospiraceae</taxon>
        <taxon>Leptospira</taxon>
    </lineage>
</organism>
<accession>A0A2N0B897</accession>
<dbReference type="AlphaFoldDB" id="A0A2N0B897"/>
<gene>
    <name evidence="1" type="ORF">CH379_11560</name>
</gene>
<name>A0A2N0B897_9LEPT</name>